<feature type="compositionally biased region" description="Basic and acidic residues" evidence="1">
    <location>
        <begin position="44"/>
        <end position="53"/>
    </location>
</feature>
<proteinExistence type="predicted"/>
<keyword evidence="2" id="KW-0812">Transmembrane</keyword>
<keyword evidence="2" id="KW-1133">Transmembrane helix</keyword>
<dbReference type="AlphaFoldDB" id="A0A9X3S4L2"/>
<accession>A0A9X3S4L2</accession>
<name>A0A9X3S4L2_9ACTN</name>
<evidence type="ECO:0000256" key="1">
    <source>
        <dbReference type="SAM" id="MobiDB-lite"/>
    </source>
</evidence>
<feature type="transmembrane region" description="Helical" evidence="2">
    <location>
        <begin position="6"/>
        <end position="24"/>
    </location>
</feature>
<protein>
    <submittedName>
        <fullName evidence="3">Uncharacterized protein</fullName>
    </submittedName>
</protein>
<keyword evidence="4" id="KW-1185">Reference proteome</keyword>
<gene>
    <name evidence="3" type="ORF">OM076_23355</name>
</gene>
<reference evidence="3" key="1">
    <citation type="submission" date="2022-10" db="EMBL/GenBank/DDBJ databases">
        <title>The WGS of Solirubrobacter ginsenosidimutans DSM 21036.</title>
        <authorList>
            <person name="Jiang Z."/>
        </authorList>
    </citation>
    <scope>NUCLEOTIDE SEQUENCE</scope>
    <source>
        <strain evidence="3">DSM 21036</strain>
    </source>
</reference>
<keyword evidence="2" id="KW-0472">Membrane</keyword>
<dbReference type="RefSeq" id="WP_270042473.1">
    <property type="nucleotide sequence ID" value="NZ_JAPDOD010000023.1"/>
</dbReference>
<evidence type="ECO:0000313" key="3">
    <source>
        <dbReference type="EMBL" id="MDA0163231.1"/>
    </source>
</evidence>
<evidence type="ECO:0000313" key="4">
    <source>
        <dbReference type="Proteomes" id="UP001149140"/>
    </source>
</evidence>
<evidence type="ECO:0000256" key="2">
    <source>
        <dbReference type="SAM" id="Phobius"/>
    </source>
</evidence>
<dbReference type="EMBL" id="JAPDOD010000023">
    <property type="protein sequence ID" value="MDA0163231.1"/>
    <property type="molecule type" value="Genomic_DNA"/>
</dbReference>
<organism evidence="3 4">
    <name type="scientific">Solirubrobacter ginsenosidimutans</name>
    <dbReference type="NCBI Taxonomy" id="490573"/>
    <lineage>
        <taxon>Bacteria</taxon>
        <taxon>Bacillati</taxon>
        <taxon>Actinomycetota</taxon>
        <taxon>Thermoleophilia</taxon>
        <taxon>Solirubrobacterales</taxon>
        <taxon>Solirubrobacteraceae</taxon>
        <taxon>Solirubrobacter</taxon>
    </lineage>
</organism>
<sequence>MTSLAASLLYLAPIIAMVGFVLYAKVRGRGAEPETDPQAAPAFDFERDLEPIA</sequence>
<feature type="region of interest" description="Disordered" evidence="1">
    <location>
        <begin position="31"/>
        <end position="53"/>
    </location>
</feature>
<comment type="caution">
    <text evidence="3">The sequence shown here is derived from an EMBL/GenBank/DDBJ whole genome shotgun (WGS) entry which is preliminary data.</text>
</comment>
<dbReference type="Proteomes" id="UP001149140">
    <property type="component" value="Unassembled WGS sequence"/>
</dbReference>